<evidence type="ECO:0000256" key="7">
    <source>
        <dbReference type="ARBA" id="ARBA00023288"/>
    </source>
</evidence>
<keyword evidence="6" id="KW-0325">Glycoprotein</keyword>
<comment type="subcellular location">
    <subcellularLocation>
        <location evidence="1">Cell membrane</location>
        <topology evidence="1">Lipid-anchor</topology>
        <topology evidence="1">GPI-anchor</topology>
    </subcellularLocation>
</comment>
<evidence type="ECO:0000256" key="4">
    <source>
        <dbReference type="ARBA" id="ARBA00022729"/>
    </source>
</evidence>
<dbReference type="AlphaFoldDB" id="A0A9P8VH84"/>
<keyword evidence="9" id="KW-1133">Transmembrane helix</keyword>
<keyword evidence="2" id="KW-1003">Cell membrane</keyword>
<dbReference type="PANTHER" id="PTHR34992">
    <property type="entry name" value="HYPHAL ANASTAMOSIS-7 PROTEIN"/>
    <property type="match status" value="1"/>
</dbReference>
<evidence type="ECO:0000256" key="6">
    <source>
        <dbReference type="ARBA" id="ARBA00023180"/>
    </source>
</evidence>
<feature type="region of interest" description="Disordered" evidence="8">
    <location>
        <begin position="29"/>
        <end position="49"/>
    </location>
</feature>
<evidence type="ECO:0000256" key="3">
    <source>
        <dbReference type="ARBA" id="ARBA00022622"/>
    </source>
</evidence>
<dbReference type="OrthoDB" id="2146436at2759"/>
<protein>
    <recommendedName>
        <fullName evidence="11">Copper acquisition factor BIM1-like domain-containing protein</fullName>
    </recommendedName>
</protein>
<accession>A0A9P8VH84</accession>
<organism evidence="12 13">
    <name type="scientific">Plectosphaerella plurivora</name>
    <dbReference type="NCBI Taxonomy" id="936078"/>
    <lineage>
        <taxon>Eukaryota</taxon>
        <taxon>Fungi</taxon>
        <taxon>Dikarya</taxon>
        <taxon>Ascomycota</taxon>
        <taxon>Pezizomycotina</taxon>
        <taxon>Sordariomycetes</taxon>
        <taxon>Hypocreomycetidae</taxon>
        <taxon>Glomerellales</taxon>
        <taxon>Plectosphaerellaceae</taxon>
        <taxon>Plectosphaerella</taxon>
    </lineage>
</organism>
<dbReference type="GO" id="GO:0098552">
    <property type="term" value="C:side of membrane"/>
    <property type="evidence" value="ECO:0007669"/>
    <property type="project" value="UniProtKB-KW"/>
</dbReference>
<sequence>MARITALLSTALLATTASAHFSITIPGNQLGGRDQGNQNTGPCGGHTVEDGAETVDFHVGGQQVAVMDLHSRSDWLIRGTLDTGASSGWEELYPIYQTRGEGRSCQPSVRAPEEWVGKTGVLSVVGQAEDGNLFACSYVSFVEGTADANSECRNGSSIVIDYVENADLTALLSNTTDSGSESESESASPSASSTGGSGGSPNGGSAASSLTGGAMASIAITFAAAVGGAVLMM</sequence>
<evidence type="ECO:0000256" key="8">
    <source>
        <dbReference type="SAM" id="MobiDB-lite"/>
    </source>
</evidence>
<dbReference type="EMBL" id="JAGSXJ010000003">
    <property type="protein sequence ID" value="KAH6693434.1"/>
    <property type="molecule type" value="Genomic_DNA"/>
</dbReference>
<name>A0A9P8VH84_9PEZI</name>
<feature type="domain" description="Copper acquisition factor BIM1-like" evidence="11">
    <location>
        <begin position="18"/>
        <end position="156"/>
    </location>
</feature>
<dbReference type="GO" id="GO:0005886">
    <property type="term" value="C:plasma membrane"/>
    <property type="evidence" value="ECO:0007669"/>
    <property type="project" value="UniProtKB-SubCell"/>
</dbReference>
<comment type="caution">
    <text evidence="12">The sequence shown here is derived from an EMBL/GenBank/DDBJ whole genome shotgun (WGS) entry which is preliminary data.</text>
</comment>
<dbReference type="PANTHER" id="PTHR34992:SF1">
    <property type="entry name" value="COPPER ACQUISITION FACTOR BIM1-LIKE DOMAIN-CONTAINING PROTEIN"/>
    <property type="match status" value="1"/>
</dbReference>
<feature type="compositionally biased region" description="Low complexity" evidence="8">
    <location>
        <begin position="174"/>
        <end position="194"/>
    </location>
</feature>
<dbReference type="Proteomes" id="UP000770015">
    <property type="component" value="Unassembled WGS sequence"/>
</dbReference>
<feature type="chain" id="PRO_5040441562" description="Copper acquisition factor BIM1-like domain-containing protein" evidence="10">
    <location>
        <begin position="20"/>
        <end position="233"/>
    </location>
</feature>
<keyword evidence="13" id="KW-1185">Reference proteome</keyword>
<evidence type="ECO:0000256" key="5">
    <source>
        <dbReference type="ARBA" id="ARBA00023136"/>
    </source>
</evidence>
<feature type="transmembrane region" description="Helical" evidence="9">
    <location>
        <begin position="210"/>
        <end position="232"/>
    </location>
</feature>
<gene>
    <name evidence="12" type="ORF">F5X68DRAFT_45058</name>
</gene>
<keyword evidence="5 9" id="KW-0472">Membrane</keyword>
<evidence type="ECO:0000313" key="12">
    <source>
        <dbReference type="EMBL" id="KAH6693434.1"/>
    </source>
</evidence>
<evidence type="ECO:0000256" key="10">
    <source>
        <dbReference type="SAM" id="SignalP"/>
    </source>
</evidence>
<evidence type="ECO:0000256" key="9">
    <source>
        <dbReference type="SAM" id="Phobius"/>
    </source>
</evidence>
<dbReference type="InterPro" id="IPR046530">
    <property type="entry name" value="BIM1-like_dom"/>
</dbReference>
<dbReference type="Pfam" id="PF20238">
    <property type="entry name" value="BIM1-like_dom"/>
    <property type="match status" value="1"/>
</dbReference>
<feature type="region of interest" description="Disordered" evidence="8">
    <location>
        <begin position="174"/>
        <end position="206"/>
    </location>
</feature>
<evidence type="ECO:0000256" key="2">
    <source>
        <dbReference type="ARBA" id="ARBA00022475"/>
    </source>
</evidence>
<keyword evidence="4 10" id="KW-0732">Signal</keyword>
<feature type="signal peptide" evidence="10">
    <location>
        <begin position="1"/>
        <end position="19"/>
    </location>
</feature>
<keyword evidence="9" id="KW-0812">Transmembrane</keyword>
<proteinExistence type="predicted"/>
<keyword evidence="7" id="KW-0449">Lipoprotein</keyword>
<evidence type="ECO:0000256" key="1">
    <source>
        <dbReference type="ARBA" id="ARBA00004609"/>
    </source>
</evidence>
<evidence type="ECO:0000259" key="11">
    <source>
        <dbReference type="Pfam" id="PF20238"/>
    </source>
</evidence>
<reference evidence="12" key="1">
    <citation type="journal article" date="2021" name="Nat. Commun.">
        <title>Genetic determinants of endophytism in the Arabidopsis root mycobiome.</title>
        <authorList>
            <person name="Mesny F."/>
            <person name="Miyauchi S."/>
            <person name="Thiergart T."/>
            <person name="Pickel B."/>
            <person name="Atanasova L."/>
            <person name="Karlsson M."/>
            <person name="Huettel B."/>
            <person name="Barry K.W."/>
            <person name="Haridas S."/>
            <person name="Chen C."/>
            <person name="Bauer D."/>
            <person name="Andreopoulos W."/>
            <person name="Pangilinan J."/>
            <person name="LaButti K."/>
            <person name="Riley R."/>
            <person name="Lipzen A."/>
            <person name="Clum A."/>
            <person name="Drula E."/>
            <person name="Henrissat B."/>
            <person name="Kohler A."/>
            <person name="Grigoriev I.V."/>
            <person name="Martin F.M."/>
            <person name="Hacquard S."/>
        </authorList>
    </citation>
    <scope>NUCLEOTIDE SEQUENCE</scope>
    <source>
        <strain evidence="12">MPI-SDFR-AT-0117</strain>
    </source>
</reference>
<evidence type="ECO:0000313" key="13">
    <source>
        <dbReference type="Proteomes" id="UP000770015"/>
    </source>
</evidence>
<dbReference type="InterPro" id="IPR046936">
    <property type="entry name" value="BIM1-like"/>
</dbReference>
<keyword evidence="3" id="KW-0336">GPI-anchor</keyword>